<dbReference type="NCBIfam" id="TIGR00229">
    <property type="entry name" value="sensory_box"/>
    <property type="match status" value="1"/>
</dbReference>
<accession>A0ABV8MUS0</accession>
<dbReference type="InterPro" id="IPR050351">
    <property type="entry name" value="BphY/WalK/GraS-like"/>
</dbReference>
<evidence type="ECO:0000256" key="8">
    <source>
        <dbReference type="SAM" id="Coils"/>
    </source>
</evidence>
<proteinExistence type="predicted"/>
<dbReference type="InterPro" id="IPR036890">
    <property type="entry name" value="HATPase_C_sf"/>
</dbReference>
<feature type="transmembrane region" description="Helical" evidence="9">
    <location>
        <begin position="160"/>
        <end position="181"/>
    </location>
</feature>
<evidence type="ECO:0000256" key="9">
    <source>
        <dbReference type="SAM" id="Phobius"/>
    </source>
</evidence>
<dbReference type="SMART" id="SM00388">
    <property type="entry name" value="HisKA"/>
    <property type="match status" value="1"/>
</dbReference>
<keyword evidence="9" id="KW-0812">Transmembrane</keyword>
<dbReference type="PROSITE" id="PS50113">
    <property type="entry name" value="PAC"/>
    <property type="match status" value="1"/>
</dbReference>
<dbReference type="Pfam" id="PF00512">
    <property type="entry name" value="HisKA"/>
    <property type="match status" value="1"/>
</dbReference>
<feature type="domain" description="HAMP" evidence="12">
    <location>
        <begin position="179"/>
        <end position="231"/>
    </location>
</feature>
<dbReference type="EC" id="2.7.13.3" evidence="3"/>
<dbReference type="Proteomes" id="UP001595791">
    <property type="component" value="Unassembled WGS sequence"/>
</dbReference>
<comment type="subcellular location">
    <subcellularLocation>
        <location evidence="2">Membrane</location>
    </subcellularLocation>
</comment>
<dbReference type="PROSITE" id="PS50109">
    <property type="entry name" value="HIS_KIN"/>
    <property type="match status" value="1"/>
</dbReference>
<dbReference type="PANTHER" id="PTHR42878:SF15">
    <property type="entry name" value="BACTERIOPHYTOCHROME"/>
    <property type="match status" value="1"/>
</dbReference>
<protein>
    <recommendedName>
        <fullName evidence="3">histidine kinase</fullName>
        <ecNumber evidence="3">2.7.13.3</ecNumber>
    </recommendedName>
</protein>
<dbReference type="SUPFAM" id="SSF158472">
    <property type="entry name" value="HAMP domain-like"/>
    <property type="match status" value="1"/>
</dbReference>
<keyword evidence="14" id="KW-1185">Reference proteome</keyword>
<dbReference type="Pfam" id="PF08447">
    <property type="entry name" value="PAS_3"/>
    <property type="match status" value="1"/>
</dbReference>
<dbReference type="EMBL" id="JBHSBU010000001">
    <property type="protein sequence ID" value="MFC4161114.1"/>
    <property type="molecule type" value="Genomic_DNA"/>
</dbReference>
<keyword evidence="4" id="KW-0597">Phosphoprotein</keyword>
<dbReference type="SUPFAM" id="SSF47384">
    <property type="entry name" value="Homodimeric domain of signal transducing histidine kinase"/>
    <property type="match status" value="1"/>
</dbReference>
<dbReference type="SMART" id="SM00387">
    <property type="entry name" value="HATPase_c"/>
    <property type="match status" value="1"/>
</dbReference>
<dbReference type="PRINTS" id="PR00344">
    <property type="entry name" value="BCTRLSENSOR"/>
</dbReference>
<dbReference type="Pfam" id="PF00672">
    <property type="entry name" value="HAMP"/>
    <property type="match status" value="1"/>
</dbReference>
<evidence type="ECO:0000256" key="2">
    <source>
        <dbReference type="ARBA" id="ARBA00004370"/>
    </source>
</evidence>
<gene>
    <name evidence="13" type="ORF">ACFOW7_17390</name>
</gene>
<dbReference type="InterPro" id="IPR003660">
    <property type="entry name" value="HAMP_dom"/>
</dbReference>
<dbReference type="PROSITE" id="PS50885">
    <property type="entry name" value="HAMP"/>
    <property type="match status" value="1"/>
</dbReference>
<dbReference type="InterPro" id="IPR036097">
    <property type="entry name" value="HisK_dim/P_sf"/>
</dbReference>
<dbReference type="GO" id="GO:0005524">
    <property type="term" value="F:ATP binding"/>
    <property type="evidence" value="ECO:0007669"/>
    <property type="project" value="UniProtKB-KW"/>
</dbReference>
<dbReference type="SMART" id="SM00304">
    <property type="entry name" value="HAMP"/>
    <property type="match status" value="1"/>
</dbReference>
<dbReference type="CDD" id="cd00130">
    <property type="entry name" value="PAS"/>
    <property type="match status" value="1"/>
</dbReference>
<keyword evidence="8" id="KW-0175">Coiled coil</keyword>
<dbReference type="SUPFAM" id="SSF55874">
    <property type="entry name" value="ATPase domain of HSP90 chaperone/DNA topoisomerase II/histidine kinase"/>
    <property type="match status" value="1"/>
</dbReference>
<dbReference type="InterPro" id="IPR003661">
    <property type="entry name" value="HisK_dim/P_dom"/>
</dbReference>
<dbReference type="Gene3D" id="1.10.287.130">
    <property type="match status" value="1"/>
</dbReference>
<feature type="domain" description="PAC" evidence="11">
    <location>
        <begin position="307"/>
        <end position="361"/>
    </location>
</feature>
<evidence type="ECO:0000256" key="5">
    <source>
        <dbReference type="ARBA" id="ARBA00022679"/>
    </source>
</evidence>
<evidence type="ECO:0000256" key="1">
    <source>
        <dbReference type="ARBA" id="ARBA00000085"/>
    </source>
</evidence>
<dbReference type="PANTHER" id="PTHR42878">
    <property type="entry name" value="TWO-COMPONENT HISTIDINE KINASE"/>
    <property type="match status" value="1"/>
</dbReference>
<dbReference type="InterPro" id="IPR005467">
    <property type="entry name" value="His_kinase_dom"/>
</dbReference>
<keyword evidence="9" id="KW-1133">Transmembrane helix</keyword>
<feature type="coiled-coil region" evidence="8">
    <location>
        <begin position="345"/>
        <end position="383"/>
    </location>
</feature>
<comment type="catalytic activity">
    <reaction evidence="1">
        <text>ATP + protein L-histidine = ADP + protein N-phospho-L-histidine.</text>
        <dbReference type="EC" id="2.7.13.3"/>
    </reaction>
</comment>
<dbReference type="InterPro" id="IPR000014">
    <property type="entry name" value="PAS"/>
</dbReference>
<keyword evidence="6" id="KW-0418">Kinase</keyword>
<dbReference type="InterPro" id="IPR013655">
    <property type="entry name" value="PAS_fold_3"/>
</dbReference>
<evidence type="ECO:0000256" key="7">
    <source>
        <dbReference type="ARBA" id="ARBA00023136"/>
    </source>
</evidence>
<keyword evidence="13" id="KW-0067">ATP-binding</keyword>
<evidence type="ECO:0000256" key="3">
    <source>
        <dbReference type="ARBA" id="ARBA00012438"/>
    </source>
</evidence>
<evidence type="ECO:0000256" key="6">
    <source>
        <dbReference type="ARBA" id="ARBA00022777"/>
    </source>
</evidence>
<reference evidence="14" key="1">
    <citation type="journal article" date="2019" name="Int. J. Syst. Evol. Microbiol.">
        <title>The Global Catalogue of Microorganisms (GCM) 10K type strain sequencing project: providing services to taxonomists for standard genome sequencing and annotation.</title>
        <authorList>
            <consortium name="The Broad Institute Genomics Platform"/>
            <consortium name="The Broad Institute Genome Sequencing Center for Infectious Disease"/>
            <person name="Wu L."/>
            <person name="Ma J."/>
        </authorList>
    </citation>
    <scope>NUCLEOTIDE SEQUENCE [LARGE SCALE GENOMIC DNA]</scope>
    <source>
        <strain evidence="14">LMG 29894</strain>
    </source>
</reference>
<dbReference type="InterPro" id="IPR004358">
    <property type="entry name" value="Sig_transdc_His_kin-like_C"/>
</dbReference>
<dbReference type="Gene3D" id="6.10.340.10">
    <property type="match status" value="1"/>
</dbReference>
<evidence type="ECO:0000256" key="4">
    <source>
        <dbReference type="ARBA" id="ARBA00022553"/>
    </source>
</evidence>
<evidence type="ECO:0000259" key="10">
    <source>
        <dbReference type="PROSITE" id="PS50109"/>
    </source>
</evidence>
<keyword evidence="7 9" id="KW-0472">Membrane</keyword>
<sequence>MAPSRFNSLRFRLVAASVLVEVAFLAVLIANAIRLLDTAARANLEAAVVQAVPTLSAAALPYLMQRDYSGLHDFLAVTVDARRGELRYVAVLDRSGQQLAIVGLDTAPPPPNTPEEALQSGVFHLERPIEFASQRLGTLKLGIATDIIAATRRELLNQSLLIAAIEVALSVLLLGAIGILLTRRLERTVDASEAMAAGQFDLRLDDQGGDEVARLARSLNHLGRELGAQIGRLRASENAFRSQFEQAGAGIGHLSRDGSWLRVNRRLEQLLDVSENQVAPLIQLSHPDDLPLADTLADIWEGRLERWQAEGRFRRGNGDWRWCLVTLSPYRADDGEGPITYLTVVLQDLDALKHAEAELNRYRAELEARVAERTQALTAANAELKSFSYTVSHDLRAPLRAIDGFASVLSEDFGDRLDPVGHSYISRIRNAVARMNTLIGALLQLSQANQARIDRRPLNLSLLALSLVDTLRAANPERQVQIDIAPDLEAEGDWTLLGIVLQNLLGNAWKYTSKREQAHIEFGATRQDDETVYFVRDNGAGFDPAYADKLFAPFQRLHSSEEFEGNGVGLATVARIINRHGGRVWASSQPQQGACFYFTLGKNG</sequence>
<dbReference type="Gene3D" id="3.30.450.20">
    <property type="entry name" value="PAS domain"/>
    <property type="match status" value="1"/>
</dbReference>
<feature type="transmembrane region" description="Helical" evidence="9">
    <location>
        <begin position="12"/>
        <end position="34"/>
    </location>
</feature>
<dbReference type="InterPro" id="IPR003594">
    <property type="entry name" value="HATPase_dom"/>
</dbReference>
<dbReference type="CDD" id="cd00082">
    <property type="entry name" value="HisKA"/>
    <property type="match status" value="1"/>
</dbReference>
<keyword evidence="13" id="KW-0547">Nucleotide-binding</keyword>
<keyword evidence="5" id="KW-0808">Transferase</keyword>
<dbReference type="CDD" id="cd06225">
    <property type="entry name" value="HAMP"/>
    <property type="match status" value="1"/>
</dbReference>
<comment type="caution">
    <text evidence="13">The sequence shown here is derived from an EMBL/GenBank/DDBJ whole genome shotgun (WGS) entry which is preliminary data.</text>
</comment>
<dbReference type="Gene3D" id="3.30.565.10">
    <property type="entry name" value="Histidine kinase-like ATPase, C-terminal domain"/>
    <property type="match status" value="1"/>
</dbReference>
<evidence type="ECO:0000259" key="11">
    <source>
        <dbReference type="PROSITE" id="PS50113"/>
    </source>
</evidence>
<dbReference type="SUPFAM" id="SSF55785">
    <property type="entry name" value="PYP-like sensor domain (PAS domain)"/>
    <property type="match status" value="1"/>
</dbReference>
<name>A0ABV8MUS0_9NEIS</name>
<dbReference type="Pfam" id="PF02518">
    <property type="entry name" value="HATPase_c"/>
    <property type="match status" value="1"/>
</dbReference>
<evidence type="ECO:0000259" key="12">
    <source>
        <dbReference type="PROSITE" id="PS50885"/>
    </source>
</evidence>
<feature type="domain" description="Histidine kinase" evidence="10">
    <location>
        <begin position="390"/>
        <end position="604"/>
    </location>
</feature>
<dbReference type="InterPro" id="IPR035965">
    <property type="entry name" value="PAS-like_dom_sf"/>
</dbReference>
<evidence type="ECO:0000313" key="14">
    <source>
        <dbReference type="Proteomes" id="UP001595791"/>
    </source>
</evidence>
<dbReference type="RefSeq" id="WP_378166685.1">
    <property type="nucleotide sequence ID" value="NZ_JBHSBU010000001.1"/>
</dbReference>
<dbReference type="InterPro" id="IPR000700">
    <property type="entry name" value="PAS-assoc_C"/>
</dbReference>
<organism evidence="13 14">
    <name type="scientific">Chitinimonas lacunae</name>
    <dbReference type="NCBI Taxonomy" id="1963018"/>
    <lineage>
        <taxon>Bacteria</taxon>
        <taxon>Pseudomonadati</taxon>
        <taxon>Pseudomonadota</taxon>
        <taxon>Betaproteobacteria</taxon>
        <taxon>Neisseriales</taxon>
        <taxon>Chitinibacteraceae</taxon>
        <taxon>Chitinimonas</taxon>
    </lineage>
</organism>
<evidence type="ECO:0000313" key="13">
    <source>
        <dbReference type="EMBL" id="MFC4161114.1"/>
    </source>
</evidence>